<accession>A0A1V6V7Y4</accession>
<evidence type="ECO:0000256" key="1">
    <source>
        <dbReference type="SAM" id="MobiDB-lite"/>
    </source>
</evidence>
<dbReference type="STRING" id="36646.A0A1V6V7Y4"/>
<dbReference type="AlphaFoldDB" id="A0A1V6V7Y4"/>
<feature type="compositionally biased region" description="Basic and acidic residues" evidence="1">
    <location>
        <begin position="102"/>
        <end position="114"/>
    </location>
</feature>
<proteinExistence type="predicted"/>
<feature type="compositionally biased region" description="Polar residues" evidence="1">
    <location>
        <begin position="1"/>
        <end position="29"/>
    </location>
</feature>
<keyword evidence="3" id="KW-1185">Reference proteome</keyword>
<gene>
    <name evidence="2" type="ORF">PENCOP_c001G07342</name>
</gene>
<dbReference type="Proteomes" id="UP000191500">
    <property type="component" value="Unassembled WGS sequence"/>
</dbReference>
<feature type="region of interest" description="Disordered" evidence="1">
    <location>
        <begin position="91"/>
        <end position="121"/>
    </location>
</feature>
<comment type="caution">
    <text evidence="2">The sequence shown here is derived from an EMBL/GenBank/DDBJ whole genome shotgun (WGS) entry which is preliminary data.</text>
</comment>
<reference evidence="3" key="1">
    <citation type="journal article" date="2017" name="Nat. Microbiol.">
        <title>Global analysis of biosynthetic gene clusters reveals vast potential of secondary metabolite production in Penicillium species.</title>
        <authorList>
            <person name="Nielsen J.C."/>
            <person name="Grijseels S."/>
            <person name="Prigent S."/>
            <person name="Ji B."/>
            <person name="Dainat J."/>
            <person name="Nielsen K.F."/>
            <person name="Frisvad J.C."/>
            <person name="Workman M."/>
            <person name="Nielsen J."/>
        </authorList>
    </citation>
    <scope>NUCLEOTIDE SEQUENCE [LARGE SCALE GENOMIC DNA]</scope>
    <source>
        <strain evidence="3">IBT 31321</strain>
    </source>
</reference>
<feature type="region of interest" description="Disordered" evidence="1">
    <location>
        <begin position="1"/>
        <end position="60"/>
    </location>
</feature>
<evidence type="ECO:0000313" key="3">
    <source>
        <dbReference type="Proteomes" id="UP000191500"/>
    </source>
</evidence>
<dbReference type="EMBL" id="MDDG01000001">
    <property type="protein sequence ID" value="OQE46804.1"/>
    <property type="molecule type" value="Genomic_DNA"/>
</dbReference>
<organism evidence="2 3">
    <name type="scientific">Penicillium coprophilum</name>
    <dbReference type="NCBI Taxonomy" id="36646"/>
    <lineage>
        <taxon>Eukaryota</taxon>
        <taxon>Fungi</taxon>
        <taxon>Dikarya</taxon>
        <taxon>Ascomycota</taxon>
        <taxon>Pezizomycotina</taxon>
        <taxon>Eurotiomycetes</taxon>
        <taxon>Eurotiomycetidae</taxon>
        <taxon>Eurotiales</taxon>
        <taxon>Aspergillaceae</taxon>
        <taxon>Penicillium</taxon>
    </lineage>
</organism>
<evidence type="ECO:0000313" key="2">
    <source>
        <dbReference type="EMBL" id="OQE46804.1"/>
    </source>
</evidence>
<sequence length="131" mass="13897">MGIESSLDQQTTAVNGGSSAQPTPANSDEGSGWGDRLWLGGKNEGLGHADAPNPKSTMGGFLALDEQKTRGESKLSERQNLVDFEKTSVRPINTEGEPTCASEDHSFMKHKAGDPDTYPGWSTVKNIFGSG</sequence>
<protein>
    <submittedName>
        <fullName evidence="2">Uncharacterized protein</fullName>
    </submittedName>
</protein>
<name>A0A1V6V7Y4_9EURO</name>